<dbReference type="InterPro" id="IPR025970">
    <property type="entry name" value="SusE"/>
</dbReference>
<accession>A0A1I6S575</accession>
<evidence type="ECO:0000259" key="1">
    <source>
        <dbReference type="SMART" id="SM01065"/>
    </source>
</evidence>
<dbReference type="EMBL" id="FOZP01000007">
    <property type="protein sequence ID" value="SFS72129.1"/>
    <property type="molecule type" value="Genomic_DNA"/>
</dbReference>
<evidence type="ECO:0000313" key="2">
    <source>
        <dbReference type="EMBL" id="SFS72129.1"/>
    </source>
</evidence>
<name>A0A1I6S575_9FLAO</name>
<organism evidence="2 3">
    <name type="scientific">Lutibacter maritimus</name>
    <dbReference type="NCBI Taxonomy" id="593133"/>
    <lineage>
        <taxon>Bacteria</taxon>
        <taxon>Pseudomonadati</taxon>
        <taxon>Bacteroidota</taxon>
        <taxon>Flavobacteriia</taxon>
        <taxon>Flavobacteriales</taxon>
        <taxon>Flavobacteriaceae</taxon>
        <taxon>Lutibacter</taxon>
    </lineage>
</organism>
<dbReference type="RefSeq" id="WP_090228530.1">
    <property type="nucleotide sequence ID" value="NZ_FOZP01000007.1"/>
</dbReference>
<protein>
    <recommendedName>
        <fullName evidence="1">CBM20 domain-containing protein</fullName>
    </recommendedName>
</protein>
<dbReference type="SUPFAM" id="SSF81296">
    <property type="entry name" value="E set domains"/>
    <property type="match status" value="2"/>
</dbReference>
<evidence type="ECO:0000313" key="3">
    <source>
        <dbReference type="Proteomes" id="UP000199312"/>
    </source>
</evidence>
<feature type="domain" description="CBM20" evidence="1">
    <location>
        <begin position="234"/>
        <end position="314"/>
    </location>
</feature>
<dbReference type="Pfam" id="PF16411">
    <property type="entry name" value="SusF_SusE"/>
    <property type="match status" value="3"/>
</dbReference>
<dbReference type="SMART" id="SM01065">
    <property type="entry name" value="CBM_2"/>
    <property type="match status" value="2"/>
</dbReference>
<dbReference type="InterPro" id="IPR014756">
    <property type="entry name" value="Ig_E-set"/>
</dbReference>
<dbReference type="InterPro" id="IPR032187">
    <property type="entry name" value="SusF/SusE-like_C"/>
</dbReference>
<dbReference type="GO" id="GO:2001070">
    <property type="term" value="F:starch binding"/>
    <property type="evidence" value="ECO:0007669"/>
    <property type="project" value="InterPro"/>
</dbReference>
<reference evidence="3" key="1">
    <citation type="submission" date="2016-10" db="EMBL/GenBank/DDBJ databases">
        <authorList>
            <person name="Varghese N."/>
            <person name="Submissions S."/>
        </authorList>
    </citation>
    <scope>NUCLEOTIDE SEQUENCE [LARGE SCALE GENOMIC DNA]</scope>
    <source>
        <strain evidence="3">DSM 24450</strain>
    </source>
</reference>
<dbReference type="GO" id="GO:0019867">
    <property type="term" value="C:outer membrane"/>
    <property type="evidence" value="ECO:0007669"/>
    <property type="project" value="InterPro"/>
</dbReference>
<proteinExistence type="predicted"/>
<dbReference type="Gene3D" id="2.60.40.3620">
    <property type="match status" value="4"/>
</dbReference>
<sequence>MKYIYKIVLLSFVFLGLTSCDENENFEILPPQDGITLNSPIDGSSIALIDTNEQNPGLTVSWNSANLKDSGATYNVEVALTGTDFSAPTVIGSTTNMTLHLTVEELNNLALDVLQIPAESEASIEIRVTSGDFISNKVSVLLTPYKIEFTELFLVGSLTNWKPEESLPMTRTGFNEFLITIDLADGDEFKFLPQNTGWDGDFGEDPNNPGKLVEEGEQNIAGYPAGKYDVTVNLNDFTFNLKPILAPENLYLVGSINGWDNATALPLFKSGENTFSIVVDLPDGAEFKFLPTQGSWDGDWGADKNNAGSIVQDDEDNIKGYTGKYLVTVDYNNLTYKLTPVGSLFTVGSINGWNNGAALPMAEASLGIFTIVLDLPDGAEFKFLPNNGSWDGDWGASKTEAGRIVQDDEDNLKGYEAGKYVVAVNYNTLSYTVSKINAIPANLFLVGAFNGWSNTAGNPKFTQTSAGVFEITQALSANDEFKFVPVAGSWGDDFGESKVASKVLEQNDENNLKVTTGGNYKITVNFNKGNISVVSL</sequence>
<dbReference type="STRING" id="593133.SAMN04488006_2818"/>
<dbReference type="OrthoDB" id="975117at2"/>
<dbReference type="PROSITE" id="PS51257">
    <property type="entry name" value="PROKAR_LIPOPROTEIN"/>
    <property type="match status" value="1"/>
</dbReference>
<feature type="domain" description="CBM20" evidence="1">
    <location>
        <begin position="137"/>
        <end position="232"/>
    </location>
</feature>
<dbReference type="Proteomes" id="UP000199312">
    <property type="component" value="Unassembled WGS sequence"/>
</dbReference>
<dbReference type="AlphaFoldDB" id="A0A1I6S575"/>
<gene>
    <name evidence="2" type="ORF">SAMN04488006_2818</name>
</gene>
<keyword evidence="3" id="KW-1185">Reference proteome</keyword>
<dbReference type="Pfam" id="PF14292">
    <property type="entry name" value="SusE"/>
    <property type="match status" value="1"/>
</dbReference>
<dbReference type="InterPro" id="IPR002044">
    <property type="entry name" value="CBM20"/>
</dbReference>